<feature type="region of interest" description="Disordered" evidence="9">
    <location>
        <begin position="282"/>
        <end position="303"/>
    </location>
</feature>
<feature type="signal peptide" evidence="10">
    <location>
        <begin position="1"/>
        <end position="19"/>
    </location>
</feature>
<evidence type="ECO:0000256" key="9">
    <source>
        <dbReference type="SAM" id="MobiDB-lite"/>
    </source>
</evidence>
<protein>
    <recommendedName>
        <fullName evidence="16">Multimerin 1</fullName>
    </recommendedName>
</protein>
<feature type="region of interest" description="Disordered" evidence="9">
    <location>
        <begin position="151"/>
        <end position="192"/>
    </location>
</feature>
<evidence type="ECO:0000256" key="10">
    <source>
        <dbReference type="SAM" id="SignalP"/>
    </source>
</evidence>
<dbReference type="Proteomes" id="UP001176941">
    <property type="component" value="Chromosome 17"/>
</dbReference>
<keyword evidence="5" id="KW-0176">Collagen</keyword>
<keyword evidence="3 10" id="KW-0732">Signal</keyword>
<dbReference type="Gene3D" id="2.10.25.10">
    <property type="entry name" value="Laminin"/>
    <property type="match status" value="1"/>
</dbReference>
<evidence type="ECO:0000259" key="13">
    <source>
        <dbReference type="PROSITE" id="PS51041"/>
    </source>
</evidence>
<dbReference type="EMBL" id="OX459953">
    <property type="protein sequence ID" value="CAI9158511.1"/>
    <property type="molecule type" value="Genomic_DNA"/>
</dbReference>
<feature type="domain" description="EMI" evidence="13">
    <location>
        <begin position="196"/>
        <end position="271"/>
    </location>
</feature>
<dbReference type="SMART" id="SM00181">
    <property type="entry name" value="EGF"/>
    <property type="match status" value="1"/>
</dbReference>
<evidence type="ECO:0000256" key="5">
    <source>
        <dbReference type="ARBA" id="ARBA00023119"/>
    </source>
</evidence>
<dbReference type="CDD" id="cd00054">
    <property type="entry name" value="EGF_CA"/>
    <property type="match status" value="1"/>
</dbReference>
<keyword evidence="15" id="KW-1185">Reference proteome</keyword>
<dbReference type="InterPro" id="IPR000742">
    <property type="entry name" value="EGF"/>
</dbReference>
<gene>
    <name evidence="14" type="ORF">MRATA1EN1_LOCUS7473</name>
</gene>
<evidence type="ECO:0000313" key="14">
    <source>
        <dbReference type="EMBL" id="CAI9158511.1"/>
    </source>
</evidence>
<comment type="caution">
    <text evidence="8">Lacks conserved residue(s) required for the propagation of feature annotation.</text>
</comment>
<feature type="chain" id="PRO_5046691305" description="Multimerin 1" evidence="10">
    <location>
        <begin position="20"/>
        <end position="1215"/>
    </location>
</feature>
<feature type="disulfide bond" evidence="8">
    <location>
        <begin position="1054"/>
        <end position="1063"/>
    </location>
</feature>
<dbReference type="SMART" id="SM00179">
    <property type="entry name" value="EGF_CA"/>
    <property type="match status" value="1"/>
</dbReference>
<dbReference type="InterPro" id="IPR011489">
    <property type="entry name" value="EMI_domain"/>
</dbReference>
<reference evidence="14" key="1">
    <citation type="submission" date="2023-04" db="EMBL/GenBank/DDBJ databases">
        <authorList>
            <consortium name="ELIXIR-Norway"/>
        </authorList>
    </citation>
    <scope>NUCLEOTIDE SEQUENCE [LARGE SCALE GENOMIC DNA]</scope>
</reference>
<feature type="domain" description="C1q" evidence="12">
    <location>
        <begin position="1083"/>
        <end position="1215"/>
    </location>
</feature>
<proteinExistence type="predicted"/>
<evidence type="ECO:0000259" key="11">
    <source>
        <dbReference type="PROSITE" id="PS50026"/>
    </source>
</evidence>
<dbReference type="SUPFAM" id="SSF57196">
    <property type="entry name" value="EGF/Laminin"/>
    <property type="match status" value="1"/>
</dbReference>
<evidence type="ECO:0000256" key="4">
    <source>
        <dbReference type="ARBA" id="ARBA00023054"/>
    </source>
</evidence>
<dbReference type="PROSITE" id="PS50871">
    <property type="entry name" value="C1Q"/>
    <property type="match status" value="1"/>
</dbReference>
<evidence type="ECO:0000256" key="3">
    <source>
        <dbReference type="ARBA" id="ARBA00022729"/>
    </source>
</evidence>
<comment type="subcellular location">
    <subcellularLocation>
        <location evidence="1">Secreted</location>
    </subcellularLocation>
</comment>
<name>A0ABN8YDA5_RANTA</name>
<dbReference type="PROSITE" id="PS00022">
    <property type="entry name" value="EGF_1"/>
    <property type="match status" value="1"/>
</dbReference>
<evidence type="ECO:0008006" key="16">
    <source>
        <dbReference type="Google" id="ProtNLM"/>
    </source>
</evidence>
<evidence type="ECO:0000256" key="2">
    <source>
        <dbReference type="ARBA" id="ARBA00022525"/>
    </source>
</evidence>
<dbReference type="PRINTS" id="PR00007">
    <property type="entry name" value="COMPLEMNTC1Q"/>
</dbReference>
<evidence type="ECO:0000313" key="15">
    <source>
        <dbReference type="Proteomes" id="UP001176941"/>
    </source>
</evidence>
<keyword evidence="6 8" id="KW-1015">Disulfide bond</keyword>
<accession>A0ABN8YDA5</accession>
<evidence type="ECO:0000256" key="6">
    <source>
        <dbReference type="ARBA" id="ARBA00023157"/>
    </source>
</evidence>
<dbReference type="PROSITE" id="PS01186">
    <property type="entry name" value="EGF_2"/>
    <property type="match status" value="1"/>
</dbReference>
<dbReference type="PROSITE" id="PS00010">
    <property type="entry name" value="ASX_HYDROXYL"/>
    <property type="match status" value="1"/>
</dbReference>
<evidence type="ECO:0000256" key="8">
    <source>
        <dbReference type="PROSITE-ProRule" id="PRU00076"/>
    </source>
</evidence>
<dbReference type="InterPro" id="IPR050392">
    <property type="entry name" value="Collagen/C1q_domain"/>
</dbReference>
<dbReference type="InterPro" id="IPR001073">
    <property type="entry name" value="C1q_dom"/>
</dbReference>
<dbReference type="PANTHER" id="PTHR15427">
    <property type="entry name" value="EMILIN ELASTIN MICROFIBRIL INTERFACE-LOCATED PROTEIN ELASTIN MICROFIBRIL INTERFACER"/>
    <property type="match status" value="1"/>
</dbReference>
<dbReference type="SMART" id="SM00110">
    <property type="entry name" value="C1Q"/>
    <property type="match status" value="1"/>
</dbReference>
<dbReference type="Pfam" id="PF00008">
    <property type="entry name" value="EGF"/>
    <property type="match status" value="1"/>
</dbReference>
<dbReference type="Pfam" id="PF07546">
    <property type="entry name" value="EMI"/>
    <property type="match status" value="1"/>
</dbReference>
<dbReference type="PANTHER" id="PTHR15427:SF3">
    <property type="entry name" value="MULTIMERIN-1"/>
    <property type="match status" value="1"/>
</dbReference>
<dbReference type="SUPFAM" id="SSF49842">
    <property type="entry name" value="TNF-like"/>
    <property type="match status" value="1"/>
</dbReference>
<organism evidence="14 15">
    <name type="scientific">Rangifer tarandus platyrhynchus</name>
    <name type="common">Svalbard reindeer</name>
    <dbReference type="NCBI Taxonomy" id="3082113"/>
    <lineage>
        <taxon>Eukaryota</taxon>
        <taxon>Metazoa</taxon>
        <taxon>Chordata</taxon>
        <taxon>Craniata</taxon>
        <taxon>Vertebrata</taxon>
        <taxon>Euteleostomi</taxon>
        <taxon>Mammalia</taxon>
        <taxon>Eutheria</taxon>
        <taxon>Laurasiatheria</taxon>
        <taxon>Artiodactyla</taxon>
        <taxon>Ruminantia</taxon>
        <taxon>Pecora</taxon>
        <taxon>Cervidae</taxon>
        <taxon>Odocoileinae</taxon>
        <taxon>Rangifer</taxon>
    </lineage>
</organism>
<feature type="compositionally biased region" description="Polar residues" evidence="9">
    <location>
        <begin position="179"/>
        <end position="192"/>
    </location>
</feature>
<dbReference type="Gene3D" id="2.60.120.40">
    <property type="match status" value="1"/>
</dbReference>
<sequence>MKGARLFILLSSLWSGGFELNDPRRTWTAPEGEGSRKNATSASVPPNKGRSPQVLPTAQITSPEAATALDSSTSEDSLLKLVPLPSETGASPEGVRKQTLTATERTEEGMLKSQTPALQTESALRLSPKAESFILSNSTLKFLQSFARKTNEGDISPNSAGGTGNRSPRETYLSRGDSPGSQRTSKQKSSFETTRGKNWCAYVHTRLSPTVVLDNQVTYVPSGRGPCGWTSGSCPQRSQKISNSVYRMQHKIVTSLEWKCCPGFSGPKCQLKAQEQQQLIHSKQAESRAAVGRGTSEQQQQDCGDPAVTQKMTDQMNYQATKLTLLQKKIDNVSLAVSDVRSTYSSLEEKFNEDKGREFQSFLKGLKSKSINDLVKEIVREQLKIFQNDIEETVAQLFKTVSTVSKELENVKQIIQQVNESVISVAVQQKSVLMQENRPTSTDILDLKNHIVNIRQEMTFTCEKPIKELEAKQTHLEDALEQERSRRILYYESLNKTLSKMKEVQEHLLSTEQTSNQKSVPVPESVSNNISEYVSTLYQNIKKQGLMLLQISDDLHTQDSKINNLTLALEMEKESVREECEDMLSKYRDNFKVQIKDTEENLQVLNQTLVEFLFPMDNKMDKMNEQLSDLTYDMEILQPLLEQGASLRETMTYEQPKEVVATKKKVESLTSAVNSLNVLTKELTRRYNLLRNEVQSRGVALDRRINEHALEMEDGLNKTITIVNDAIDFIQDNYVLKETLNILKYNPEIHHKCIQNMDAILTFISQFQHLNDSIQILVNDDQRYNFVLQVAKALAYIPKDEKLRLSNFQKISQMFNETSSQVIKFQQNISQLEEKILSATKISKNFETRLQGIESKVTKMLIPYYVSLKKDSATTDESNQALQMQVLNSRFKSLEAKSIHLSINFSLINKTLYEVVTICHDASRSISELNATIPKRIKDSLPNMQLLQKSLTEHVESVIEIKTQIALSNLTWYINQSLSSSIANIVKSQKQIKPSLKKPNALKPTVNLTTFQIGRAQRNTDNILLPEEYSYCSSSPCQNGGTCINARTSFICACRHPFTGDNCTVKLAGEDALAPDFSKGTYRYAPMVAFFASHTYGMTTPGPILFNNLDVNYGASYTPRTGKFRIPYLGVYVFKYTIESVSAHISGFLVVDGVDKLAFESENGNSEIHCDRVLTGDALLELNYGQEVWLRLVKGTIPAKFPPATTFSGYLLYRT</sequence>
<feature type="domain" description="EGF-like" evidence="11">
    <location>
        <begin position="1028"/>
        <end position="1064"/>
    </location>
</feature>
<keyword evidence="7" id="KW-0325">Glycoprotein</keyword>
<dbReference type="InterPro" id="IPR008983">
    <property type="entry name" value="Tumour_necrosis_fac-like_dom"/>
</dbReference>
<evidence type="ECO:0000259" key="12">
    <source>
        <dbReference type="PROSITE" id="PS50871"/>
    </source>
</evidence>
<dbReference type="InterPro" id="IPR000152">
    <property type="entry name" value="EGF-type_Asp/Asn_hydroxyl_site"/>
</dbReference>
<keyword evidence="2" id="KW-0964">Secreted</keyword>
<feature type="region of interest" description="Disordered" evidence="9">
    <location>
        <begin position="22"/>
        <end position="56"/>
    </location>
</feature>
<dbReference type="PROSITE" id="PS50026">
    <property type="entry name" value="EGF_3"/>
    <property type="match status" value="1"/>
</dbReference>
<keyword evidence="4" id="KW-0175">Coiled coil</keyword>
<dbReference type="Pfam" id="PF00386">
    <property type="entry name" value="C1q"/>
    <property type="match status" value="1"/>
</dbReference>
<dbReference type="PROSITE" id="PS51041">
    <property type="entry name" value="EMI"/>
    <property type="match status" value="1"/>
</dbReference>
<evidence type="ECO:0000256" key="7">
    <source>
        <dbReference type="ARBA" id="ARBA00023180"/>
    </source>
</evidence>
<evidence type="ECO:0000256" key="1">
    <source>
        <dbReference type="ARBA" id="ARBA00004613"/>
    </source>
</evidence>
<dbReference type="InterPro" id="IPR001881">
    <property type="entry name" value="EGF-like_Ca-bd_dom"/>
</dbReference>
<keyword evidence="8" id="KW-0245">EGF-like domain</keyword>